<dbReference type="EMBL" id="JBHULC010000022">
    <property type="protein sequence ID" value="MFD2522805.1"/>
    <property type="molecule type" value="Genomic_DNA"/>
</dbReference>
<proteinExistence type="predicted"/>
<feature type="repeat" description="TPR" evidence="1">
    <location>
        <begin position="291"/>
        <end position="324"/>
    </location>
</feature>
<keyword evidence="1" id="KW-0802">TPR repeat</keyword>
<comment type="caution">
    <text evidence="5">The sequence shown here is derived from an EMBL/GenBank/DDBJ whole genome shotgun (WGS) entry which is preliminary data.</text>
</comment>
<dbReference type="Proteomes" id="UP001597510">
    <property type="component" value="Unassembled WGS sequence"/>
</dbReference>
<keyword evidence="2" id="KW-0175">Coiled coil</keyword>
<evidence type="ECO:0000256" key="1">
    <source>
        <dbReference type="PROSITE-ProRule" id="PRU00339"/>
    </source>
</evidence>
<sequence length="728" mass="83273">MQKLSIFILFLIFTAGCSQFSNSPTSKAWHNTNALFNSLIISRDNMKEAEKELFKTREENYSALMPILLPIDSTKAQAVATNLKEVIEKTSLIAERHSNSKYLAEAYILLGKARLMKGDFVNAIEVFKYVNSTTKDQVGRQTALVWLMRSYIEQRDYETALKVSEVIRTLDLTKANTRDFYLTKAYLHQRTGEFATSAAIAEEALKLMSKSEQKARVHYAVGQLYDIIDQSGKALPHYLAVAKNKPNYDMEFYARMNALLDQAVARRGSSGDVQENFRRMLTDRKNSDLKDKIYYTMGNLEAKKENFPKAIEYYNASLRNSTGNNAQNAYTYLQLAEIHYNQLQKYDMASMYYDSTLTTLPKNSPDYERISKRASSLSDFVKYQRVLVLEDSLQRLAAMNPAALEKTLERAIQQKEEDAKKAQELAEERAKKMNNVAVDRLSDKDETFKRWELYDPVVIARNKSDFQQRWGTRQLEDNWRRKDKELGSISFKVERGAEGTNTPAGADTPAATRQEAAEQKAEAAAKELDSKKKELYARIPTSPEKLVASQRKQEEAYYQLGKIYKFQFNEPENAIETFQTLLAKFPKTVHEAEVLYLLALTSPNQETSPYRTTLLNKYPASTYARQLLRGNVSITSDTESKAHVVYSQAFNLYSNESYLSALKMAEDGLITYTGTSIEDKFAMLRIILLAKTEQREVYQQALNEFIQGYPSSNLMDRAKELMAVLDKK</sequence>
<dbReference type="RefSeq" id="WP_340239438.1">
    <property type="nucleotide sequence ID" value="NZ_JBBEWC010000013.1"/>
</dbReference>
<dbReference type="SUPFAM" id="SSF48452">
    <property type="entry name" value="TPR-like"/>
    <property type="match status" value="2"/>
</dbReference>
<feature type="region of interest" description="Disordered" evidence="3">
    <location>
        <begin position="490"/>
        <end position="525"/>
    </location>
</feature>
<feature type="chain" id="PRO_5046597911" evidence="4">
    <location>
        <begin position="21"/>
        <end position="728"/>
    </location>
</feature>
<evidence type="ECO:0000313" key="5">
    <source>
        <dbReference type="EMBL" id="MFD2522805.1"/>
    </source>
</evidence>
<dbReference type="SMART" id="SM00028">
    <property type="entry name" value="TPR"/>
    <property type="match status" value="6"/>
</dbReference>
<evidence type="ECO:0000256" key="3">
    <source>
        <dbReference type="SAM" id="MobiDB-lite"/>
    </source>
</evidence>
<evidence type="ECO:0000313" key="6">
    <source>
        <dbReference type="Proteomes" id="UP001597510"/>
    </source>
</evidence>
<feature type="coiled-coil region" evidence="2">
    <location>
        <begin position="405"/>
        <end position="435"/>
    </location>
</feature>
<dbReference type="PANTHER" id="PTHR10098">
    <property type="entry name" value="RAPSYN-RELATED"/>
    <property type="match status" value="1"/>
</dbReference>
<keyword evidence="4" id="KW-0732">Signal</keyword>
<feature type="signal peptide" evidence="4">
    <location>
        <begin position="1"/>
        <end position="20"/>
    </location>
</feature>
<name>A0ABW5JD97_9BACT</name>
<evidence type="ECO:0000256" key="4">
    <source>
        <dbReference type="SAM" id="SignalP"/>
    </source>
</evidence>
<reference evidence="6" key="1">
    <citation type="journal article" date="2019" name="Int. J. Syst. Evol. Microbiol.">
        <title>The Global Catalogue of Microorganisms (GCM) 10K type strain sequencing project: providing services to taxonomists for standard genome sequencing and annotation.</title>
        <authorList>
            <consortium name="The Broad Institute Genomics Platform"/>
            <consortium name="The Broad Institute Genome Sequencing Center for Infectious Disease"/>
            <person name="Wu L."/>
            <person name="Ma J."/>
        </authorList>
    </citation>
    <scope>NUCLEOTIDE SEQUENCE [LARGE SCALE GENOMIC DNA]</scope>
    <source>
        <strain evidence="6">KCTC 52344</strain>
    </source>
</reference>
<dbReference type="PROSITE" id="PS50005">
    <property type="entry name" value="TPR"/>
    <property type="match status" value="1"/>
</dbReference>
<dbReference type="PROSITE" id="PS51257">
    <property type="entry name" value="PROKAR_LIPOPROTEIN"/>
    <property type="match status" value="1"/>
</dbReference>
<protein>
    <submittedName>
        <fullName evidence="5">Tetratricopeptide repeat protein</fullName>
    </submittedName>
</protein>
<organism evidence="5 6">
    <name type="scientific">Emticicia soli</name>
    <dbReference type="NCBI Taxonomy" id="2027878"/>
    <lineage>
        <taxon>Bacteria</taxon>
        <taxon>Pseudomonadati</taxon>
        <taxon>Bacteroidota</taxon>
        <taxon>Cytophagia</taxon>
        <taxon>Cytophagales</taxon>
        <taxon>Leadbetterellaceae</taxon>
        <taxon>Emticicia</taxon>
    </lineage>
</organism>
<accession>A0ABW5JD97</accession>
<evidence type="ECO:0000256" key="2">
    <source>
        <dbReference type="SAM" id="Coils"/>
    </source>
</evidence>
<feature type="compositionally biased region" description="Basic and acidic residues" evidence="3">
    <location>
        <begin position="515"/>
        <end position="525"/>
    </location>
</feature>
<dbReference type="InterPro" id="IPR019734">
    <property type="entry name" value="TPR_rpt"/>
</dbReference>
<dbReference type="Pfam" id="PF13174">
    <property type="entry name" value="TPR_6"/>
    <property type="match status" value="1"/>
</dbReference>
<keyword evidence="6" id="KW-1185">Reference proteome</keyword>
<dbReference type="InterPro" id="IPR011990">
    <property type="entry name" value="TPR-like_helical_dom_sf"/>
</dbReference>
<dbReference type="Gene3D" id="1.25.40.10">
    <property type="entry name" value="Tetratricopeptide repeat domain"/>
    <property type="match status" value="3"/>
</dbReference>
<dbReference type="PANTHER" id="PTHR10098:SF106">
    <property type="entry name" value="TETRATRICOPEPTIDE REPEAT PROTEIN 28-LIKE PROTEIN"/>
    <property type="match status" value="1"/>
</dbReference>
<gene>
    <name evidence="5" type="ORF">ACFSR2_18035</name>
</gene>